<dbReference type="InterPro" id="IPR036388">
    <property type="entry name" value="WH-like_DNA-bd_sf"/>
</dbReference>
<keyword evidence="6" id="KW-1185">Reference proteome</keyword>
<dbReference type="CDD" id="cd07377">
    <property type="entry name" value="WHTH_GntR"/>
    <property type="match status" value="1"/>
</dbReference>
<dbReference type="PROSITE" id="PS50949">
    <property type="entry name" value="HTH_GNTR"/>
    <property type="match status" value="1"/>
</dbReference>
<dbReference type="InterPro" id="IPR000524">
    <property type="entry name" value="Tscrpt_reg_HTH_GntR"/>
</dbReference>
<dbReference type="SMART" id="SM00345">
    <property type="entry name" value="HTH_GNTR"/>
    <property type="match status" value="1"/>
</dbReference>
<dbReference type="GO" id="GO:0003700">
    <property type="term" value="F:DNA-binding transcription factor activity"/>
    <property type="evidence" value="ECO:0007669"/>
    <property type="project" value="InterPro"/>
</dbReference>
<evidence type="ECO:0000256" key="3">
    <source>
        <dbReference type="ARBA" id="ARBA00023163"/>
    </source>
</evidence>
<evidence type="ECO:0000256" key="2">
    <source>
        <dbReference type="ARBA" id="ARBA00023125"/>
    </source>
</evidence>
<keyword evidence="1" id="KW-0805">Transcription regulation</keyword>
<dbReference type="PANTHER" id="PTHR43537">
    <property type="entry name" value="TRANSCRIPTIONAL REGULATOR, GNTR FAMILY"/>
    <property type="match status" value="1"/>
</dbReference>
<dbReference type="AlphaFoldDB" id="A0A1H4R474"/>
<evidence type="ECO:0000313" key="5">
    <source>
        <dbReference type="EMBL" id="SEC26534.1"/>
    </source>
</evidence>
<evidence type="ECO:0000259" key="4">
    <source>
        <dbReference type="PROSITE" id="PS50949"/>
    </source>
</evidence>
<dbReference type="SMART" id="SM00895">
    <property type="entry name" value="FCD"/>
    <property type="match status" value="1"/>
</dbReference>
<sequence>MFGTPDPRTIRRSATYDEGMNQQGMLADALRQQIIDGAFAPGSRLSESAIAEHFGVARNTLREAFRALSEQGLLEHIPHRGVSVASPSIADVIDIYRARRIIECTALLQSEPEHPAVQRMQEAVLAAEAAARDALLDDTETWRAVGSANMAFHVALVDLADSPRLARTYRDLAAELRLAFLKIDDPRSLHEPFVRKNRAVLDTFLARGAQAGAAELERYLVQSERVVLGAFARMQLG</sequence>
<dbReference type="Pfam" id="PF00392">
    <property type="entry name" value="GntR"/>
    <property type="match status" value="1"/>
</dbReference>
<dbReference type="InterPro" id="IPR008920">
    <property type="entry name" value="TF_FadR/GntR_C"/>
</dbReference>
<protein>
    <submittedName>
        <fullName evidence="5">DNA-binding transcriptional regulator, GntR family</fullName>
    </submittedName>
</protein>
<dbReference type="InterPro" id="IPR011711">
    <property type="entry name" value="GntR_C"/>
</dbReference>
<dbReference type="SUPFAM" id="SSF46785">
    <property type="entry name" value="Winged helix' DNA-binding domain"/>
    <property type="match status" value="1"/>
</dbReference>
<dbReference type="Proteomes" id="UP000183750">
    <property type="component" value="Unassembled WGS sequence"/>
</dbReference>
<evidence type="ECO:0000313" key="6">
    <source>
        <dbReference type="Proteomes" id="UP000183750"/>
    </source>
</evidence>
<evidence type="ECO:0000256" key="1">
    <source>
        <dbReference type="ARBA" id="ARBA00023015"/>
    </source>
</evidence>
<dbReference type="InterPro" id="IPR036390">
    <property type="entry name" value="WH_DNA-bd_sf"/>
</dbReference>
<dbReference type="SUPFAM" id="SSF48008">
    <property type="entry name" value="GntR ligand-binding domain-like"/>
    <property type="match status" value="1"/>
</dbReference>
<keyword evidence="3" id="KW-0804">Transcription</keyword>
<dbReference type="Gene3D" id="1.10.10.10">
    <property type="entry name" value="Winged helix-like DNA-binding domain superfamily/Winged helix DNA-binding domain"/>
    <property type="match status" value="1"/>
</dbReference>
<dbReference type="PRINTS" id="PR00035">
    <property type="entry name" value="HTHGNTR"/>
</dbReference>
<organism evidence="5 6">
    <name type="scientific">Microbacterium hydrocarbonoxydans</name>
    <dbReference type="NCBI Taxonomy" id="273678"/>
    <lineage>
        <taxon>Bacteria</taxon>
        <taxon>Bacillati</taxon>
        <taxon>Actinomycetota</taxon>
        <taxon>Actinomycetes</taxon>
        <taxon>Micrococcales</taxon>
        <taxon>Microbacteriaceae</taxon>
        <taxon>Microbacterium</taxon>
    </lineage>
</organism>
<dbReference type="Pfam" id="PF07729">
    <property type="entry name" value="FCD"/>
    <property type="match status" value="1"/>
</dbReference>
<dbReference type="Gene3D" id="1.20.120.530">
    <property type="entry name" value="GntR ligand-binding domain-like"/>
    <property type="match status" value="1"/>
</dbReference>
<dbReference type="EMBL" id="FNSQ01000005">
    <property type="protein sequence ID" value="SEC26534.1"/>
    <property type="molecule type" value="Genomic_DNA"/>
</dbReference>
<proteinExistence type="predicted"/>
<reference evidence="6" key="1">
    <citation type="submission" date="2016-10" db="EMBL/GenBank/DDBJ databases">
        <authorList>
            <person name="Varghese N."/>
            <person name="Submissions S."/>
        </authorList>
    </citation>
    <scope>NUCLEOTIDE SEQUENCE [LARGE SCALE GENOMIC DNA]</scope>
    <source>
        <strain evidence="6">DSM 16089</strain>
    </source>
</reference>
<dbReference type="GO" id="GO:0003677">
    <property type="term" value="F:DNA binding"/>
    <property type="evidence" value="ECO:0007669"/>
    <property type="project" value="UniProtKB-KW"/>
</dbReference>
<accession>A0A1H4R474</accession>
<dbReference type="PANTHER" id="PTHR43537:SF45">
    <property type="entry name" value="GNTR FAMILY REGULATORY PROTEIN"/>
    <property type="match status" value="1"/>
</dbReference>
<keyword evidence="2 5" id="KW-0238">DNA-binding</keyword>
<gene>
    <name evidence="5" type="ORF">SAMN04489807_3283</name>
</gene>
<name>A0A1H4R474_9MICO</name>
<feature type="domain" description="HTH gntR-type" evidence="4">
    <location>
        <begin position="20"/>
        <end position="87"/>
    </location>
</feature>